<name>A0A9W4SNJ5_9GLOM</name>
<evidence type="ECO:0000256" key="13">
    <source>
        <dbReference type="ARBA" id="ARBA00048434"/>
    </source>
</evidence>
<dbReference type="PROSITE" id="PS51074">
    <property type="entry name" value="DPH_MB"/>
    <property type="match status" value="1"/>
</dbReference>
<protein>
    <recommendedName>
        <fullName evidence="5">Diphthamide biosynthesis protein 4</fullName>
        <ecNumber evidence="3">2.1.1.221</ecNumber>
    </recommendedName>
    <alternativeName>
        <fullName evidence="4">tRNA (guanine(9)-N1)-methyltransferase</fullName>
    </alternativeName>
    <alternativeName>
        <fullName evidence="12">tRNA methyltransferase 10</fullName>
    </alternativeName>
    <alternativeName>
        <fullName evidence="11">tRNA(m1G9)-methyltransferase</fullName>
    </alternativeName>
</protein>
<evidence type="ECO:0000256" key="5">
    <source>
        <dbReference type="ARBA" id="ARBA00021797"/>
    </source>
</evidence>
<dbReference type="GO" id="GO:0046872">
    <property type="term" value="F:metal ion binding"/>
    <property type="evidence" value="ECO:0007669"/>
    <property type="project" value="UniProtKB-KW"/>
</dbReference>
<dbReference type="Gene3D" id="1.10.287.110">
    <property type="entry name" value="DnaJ domain"/>
    <property type="match status" value="1"/>
</dbReference>
<sequence>MNQLTRQEITPTYYEILEISDENVSIEQIKRQYQKLLLIYHPDKLGSIMKKIEENIKNNDDNERKIELIIKAWQILKDPELRKVYDEELKAIRLNQDEIYNSEVDLDDMEYNEETKSYSIPCRCSGYHIITEHDLEQGANITGYIIKNKMESSEEINNKIEDNSKVTISENNKDLSNGLLNEAIDKKQEEEPQQNLSKNALKRLRRQQKWEETREARKTAWKEKDRKKKEEKRKAIKLGLSKSPPKKPKVESIPSDMKVVIDLSFDELMNDVEISSLTSQLSRCYSANRSATRPVNLYFTSCGGRVQERFNTKLQNYVNWKNVIFESRSYLDCFNKDELIYLTADSNECIQELDEQKIYIIGGLVDKNRHKSICYNKSQKDNIASAQLPIGNYVQLSTRKVLAVNHVFEILIRWLEYKDWEKAFLEVIPQRKFNVGRDEKTDVNAISETT</sequence>
<feature type="compositionally biased region" description="Basic and acidic residues" evidence="14">
    <location>
        <begin position="208"/>
        <end position="224"/>
    </location>
</feature>
<evidence type="ECO:0000313" key="18">
    <source>
        <dbReference type="EMBL" id="CAI2173474.1"/>
    </source>
</evidence>
<comment type="function">
    <text evidence="1">Required for the first step of diphthamide biosynthesis, the transfer of 3-amino-3-carboxypropyl from S-adenosyl-L-methionine to a histidine residue. Diphthamide is a post-translational modification of histidine which occurs in elongation factor 2.</text>
</comment>
<dbReference type="SMART" id="SM00271">
    <property type="entry name" value="DnaJ"/>
    <property type="match status" value="1"/>
</dbReference>
<feature type="domain" description="DPH-type MB" evidence="16">
    <location>
        <begin position="100"/>
        <end position="141"/>
    </location>
</feature>
<dbReference type="EC" id="2.1.1.221" evidence="3"/>
<evidence type="ECO:0000256" key="12">
    <source>
        <dbReference type="ARBA" id="ARBA00032166"/>
    </source>
</evidence>
<evidence type="ECO:0000256" key="10">
    <source>
        <dbReference type="ARBA" id="ARBA00023004"/>
    </source>
</evidence>
<organism evidence="18 19">
    <name type="scientific">Funneliformis geosporum</name>
    <dbReference type="NCBI Taxonomy" id="1117311"/>
    <lineage>
        <taxon>Eukaryota</taxon>
        <taxon>Fungi</taxon>
        <taxon>Fungi incertae sedis</taxon>
        <taxon>Mucoromycota</taxon>
        <taxon>Glomeromycotina</taxon>
        <taxon>Glomeromycetes</taxon>
        <taxon>Glomerales</taxon>
        <taxon>Glomeraceae</taxon>
        <taxon>Funneliformis</taxon>
    </lineage>
</organism>
<keyword evidence="9" id="KW-0479">Metal-binding</keyword>
<dbReference type="PROSITE" id="PS51675">
    <property type="entry name" value="SAM_MT_TRM10"/>
    <property type="match status" value="1"/>
</dbReference>
<keyword evidence="8" id="KW-0949">S-adenosyl-L-methionine</keyword>
<dbReference type="InterPro" id="IPR007872">
    <property type="entry name" value="DPH_MB_dom"/>
</dbReference>
<dbReference type="PANTHER" id="PTHR13563:SF13">
    <property type="entry name" value="TRNA METHYLTRANSFERASE 10 HOMOLOG A"/>
    <property type="match status" value="1"/>
</dbReference>
<keyword evidence="7" id="KW-0808">Transferase</keyword>
<reference evidence="18" key="1">
    <citation type="submission" date="2022-08" db="EMBL/GenBank/DDBJ databases">
        <authorList>
            <person name="Kallberg Y."/>
            <person name="Tangrot J."/>
            <person name="Rosling A."/>
        </authorList>
    </citation>
    <scope>NUCLEOTIDE SEQUENCE</scope>
    <source>
        <strain evidence="18">Wild A</strain>
    </source>
</reference>
<evidence type="ECO:0000313" key="19">
    <source>
        <dbReference type="Proteomes" id="UP001153678"/>
    </source>
</evidence>
<dbReference type="InterPro" id="IPR028564">
    <property type="entry name" value="MT_TRM10-typ"/>
</dbReference>
<dbReference type="EMBL" id="CAMKVN010001070">
    <property type="protein sequence ID" value="CAI2173474.1"/>
    <property type="molecule type" value="Genomic_DNA"/>
</dbReference>
<feature type="domain" description="SAM-dependent MTase TRM10-type" evidence="17">
    <location>
        <begin position="245"/>
        <end position="435"/>
    </location>
</feature>
<feature type="region of interest" description="Disordered" evidence="14">
    <location>
        <begin position="204"/>
        <end position="251"/>
    </location>
</feature>
<evidence type="ECO:0000256" key="3">
    <source>
        <dbReference type="ARBA" id="ARBA00012797"/>
    </source>
</evidence>
<dbReference type="Pfam" id="PF00226">
    <property type="entry name" value="DnaJ"/>
    <property type="match status" value="1"/>
</dbReference>
<dbReference type="OrthoDB" id="278300at2759"/>
<evidence type="ECO:0000256" key="11">
    <source>
        <dbReference type="ARBA" id="ARBA00031792"/>
    </source>
</evidence>
<dbReference type="GO" id="GO:0005634">
    <property type="term" value="C:nucleus"/>
    <property type="evidence" value="ECO:0007669"/>
    <property type="project" value="TreeGrafter"/>
</dbReference>
<comment type="similarity">
    <text evidence="2">Belongs to the DPH4 family.</text>
</comment>
<evidence type="ECO:0000256" key="2">
    <source>
        <dbReference type="ARBA" id="ARBA00006169"/>
    </source>
</evidence>
<gene>
    <name evidence="18" type="ORF">FWILDA_LOCUS6103</name>
</gene>
<dbReference type="InterPro" id="IPR036671">
    <property type="entry name" value="DPH_MB_sf"/>
</dbReference>
<dbReference type="PROSITE" id="PS50076">
    <property type="entry name" value="DNAJ_2"/>
    <property type="match status" value="1"/>
</dbReference>
<dbReference type="GO" id="GO:0002939">
    <property type="term" value="P:tRNA N1-guanine methylation"/>
    <property type="evidence" value="ECO:0007669"/>
    <property type="project" value="TreeGrafter"/>
</dbReference>
<accession>A0A9W4SNJ5</accession>
<dbReference type="PANTHER" id="PTHR13563">
    <property type="entry name" value="TRNA (GUANINE-9-) METHYLTRANSFERASE"/>
    <property type="match status" value="1"/>
</dbReference>
<evidence type="ECO:0000256" key="1">
    <source>
        <dbReference type="ARBA" id="ARBA00003474"/>
    </source>
</evidence>
<dbReference type="Proteomes" id="UP001153678">
    <property type="component" value="Unassembled WGS sequence"/>
</dbReference>
<feature type="compositionally biased region" description="Basic residues" evidence="14">
    <location>
        <begin position="225"/>
        <end position="236"/>
    </location>
</feature>
<evidence type="ECO:0000256" key="6">
    <source>
        <dbReference type="ARBA" id="ARBA00022603"/>
    </source>
</evidence>
<evidence type="ECO:0000259" key="15">
    <source>
        <dbReference type="PROSITE" id="PS50076"/>
    </source>
</evidence>
<dbReference type="CDD" id="cd06257">
    <property type="entry name" value="DnaJ"/>
    <property type="match status" value="1"/>
</dbReference>
<keyword evidence="10" id="KW-0408">Iron</keyword>
<dbReference type="Gene3D" id="3.40.1280.30">
    <property type="match status" value="1"/>
</dbReference>
<comment type="catalytic activity">
    <reaction evidence="13">
        <text>guanosine(9) in tRNA + S-adenosyl-L-methionine = N(1)-methylguanosine(9) in tRNA + S-adenosyl-L-homocysteine + H(+)</text>
        <dbReference type="Rhea" id="RHEA:43156"/>
        <dbReference type="Rhea" id="RHEA-COMP:10367"/>
        <dbReference type="Rhea" id="RHEA-COMP:10368"/>
        <dbReference type="ChEBI" id="CHEBI:15378"/>
        <dbReference type="ChEBI" id="CHEBI:57856"/>
        <dbReference type="ChEBI" id="CHEBI:59789"/>
        <dbReference type="ChEBI" id="CHEBI:73542"/>
        <dbReference type="ChEBI" id="CHEBI:74269"/>
        <dbReference type="EC" id="2.1.1.221"/>
    </reaction>
</comment>
<evidence type="ECO:0000256" key="14">
    <source>
        <dbReference type="SAM" id="MobiDB-lite"/>
    </source>
</evidence>
<dbReference type="AlphaFoldDB" id="A0A9W4SNJ5"/>
<evidence type="ECO:0000256" key="7">
    <source>
        <dbReference type="ARBA" id="ARBA00022679"/>
    </source>
</evidence>
<feature type="domain" description="J" evidence="15">
    <location>
        <begin position="12"/>
        <end position="89"/>
    </location>
</feature>
<dbReference type="SUPFAM" id="SSF144217">
    <property type="entry name" value="CSL zinc finger"/>
    <property type="match status" value="1"/>
</dbReference>
<proteinExistence type="inferred from homology"/>
<dbReference type="InterPro" id="IPR007356">
    <property type="entry name" value="tRNA_m1G_MeTrfase_euk"/>
</dbReference>
<dbReference type="FunFam" id="3.40.1280.30:FF:000001">
    <property type="entry name" value="tRNA methyltransferase 10 homolog A"/>
    <property type="match status" value="1"/>
</dbReference>
<dbReference type="Pfam" id="PF05207">
    <property type="entry name" value="Zn_ribbon_CSL"/>
    <property type="match status" value="1"/>
</dbReference>
<dbReference type="Gene3D" id="3.10.660.10">
    <property type="entry name" value="DPH Zinc finger"/>
    <property type="match status" value="1"/>
</dbReference>
<comment type="caution">
    <text evidence="18">The sequence shown here is derived from an EMBL/GenBank/DDBJ whole genome shotgun (WGS) entry which is preliminary data.</text>
</comment>
<evidence type="ECO:0000256" key="8">
    <source>
        <dbReference type="ARBA" id="ARBA00022691"/>
    </source>
</evidence>
<dbReference type="InterPro" id="IPR036869">
    <property type="entry name" value="J_dom_sf"/>
</dbReference>
<keyword evidence="6" id="KW-0489">Methyltransferase</keyword>
<evidence type="ECO:0000259" key="17">
    <source>
        <dbReference type="PROSITE" id="PS51675"/>
    </source>
</evidence>
<dbReference type="SUPFAM" id="SSF46565">
    <property type="entry name" value="Chaperone J-domain"/>
    <property type="match status" value="1"/>
</dbReference>
<dbReference type="InterPro" id="IPR038459">
    <property type="entry name" value="MT_TRM10-typ_sf"/>
</dbReference>
<dbReference type="GO" id="GO:0000049">
    <property type="term" value="F:tRNA binding"/>
    <property type="evidence" value="ECO:0007669"/>
    <property type="project" value="TreeGrafter"/>
</dbReference>
<evidence type="ECO:0000256" key="9">
    <source>
        <dbReference type="ARBA" id="ARBA00022723"/>
    </source>
</evidence>
<evidence type="ECO:0000259" key="16">
    <source>
        <dbReference type="PROSITE" id="PS51074"/>
    </source>
</evidence>
<keyword evidence="19" id="KW-1185">Reference proteome</keyword>
<dbReference type="GO" id="GO:0052905">
    <property type="term" value="F:tRNA (guanosine(9)-N1)-methyltransferase activity"/>
    <property type="evidence" value="ECO:0007669"/>
    <property type="project" value="UniProtKB-EC"/>
</dbReference>
<dbReference type="InterPro" id="IPR001623">
    <property type="entry name" value="DnaJ_domain"/>
</dbReference>
<evidence type="ECO:0000256" key="4">
    <source>
        <dbReference type="ARBA" id="ARBA00020451"/>
    </source>
</evidence>